<dbReference type="Proteomes" id="UP000547209">
    <property type="component" value="Unassembled WGS sequence"/>
</dbReference>
<dbReference type="InterPro" id="IPR027417">
    <property type="entry name" value="P-loop_NTPase"/>
</dbReference>
<dbReference type="SMART" id="SM00382">
    <property type="entry name" value="AAA"/>
    <property type="match status" value="2"/>
</dbReference>
<dbReference type="Pfam" id="PF00005">
    <property type="entry name" value="ABC_tran"/>
    <property type="match status" value="2"/>
</dbReference>
<evidence type="ECO:0000256" key="3">
    <source>
        <dbReference type="SAM" id="Coils"/>
    </source>
</evidence>
<protein>
    <submittedName>
        <fullName evidence="5">ABC-F family ATP-binding cassette domain-containing protein</fullName>
    </submittedName>
</protein>
<proteinExistence type="predicted"/>
<keyword evidence="2 5" id="KW-0067">ATP-binding</keyword>
<dbReference type="Pfam" id="PF12848">
    <property type="entry name" value="ABC_tran_Xtn"/>
    <property type="match status" value="1"/>
</dbReference>
<feature type="domain" description="ABC transporter" evidence="4">
    <location>
        <begin position="5"/>
        <end position="177"/>
    </location>
</feature>
<dbReference type="InterPro" id="IPR051309">
    <property type="entry name" value="ABCF_ATPase"/>
</dbReference>
<sequence>MQILLESRQLEKAIGDRRLFAIPLLRIGERDRIGIVGRNGAGKTTLLKILAGVERPDEGTIETRATRYWLPQLKPDAGSLSGGEATGKAIDEAFARDADLLLADEPTMHLDVERIAKLESQLDRYRGAVVVVSHDRAFLDRTCSRIWALEGKTVTAYKGNYTDYLARKREEREQHQAKYEAYVEKKKQLEHAVRLKARKADKMMKPPSRMGTSESRLYKMEHGTKQKEVHRVIRSIETRLAKLERVEKPRELPSVKMDIPNAALIRNKKLIAVERAEASANGRTLWADVTLRVSAGEKVALIGPNGAGKTTFLRRLVRGDDGFSVGANAKLGYFSQNLDLLDPERTVIENVLETSVHTESLVRSVLARLLFRQDDVFKRVKDLSGGERVKVAFAKVLLSDMNVLVMDEPTTFLDLQSVESLEELLREYEGTLLFVSHDRQFVGRVATRILAIEDGRIVSFSGTYEAYEEAKRTVRSGSRQPIEEALMVTETKLTEVMGKLGMQPTAAEAGALEESFRALIGERNRLRQALNKK</sequence>
<dbReference type="PANTHER" id="PTHR42855">
    <property type="entry name" value="ABC TRANSPORTER ATP-BINDING SUBUNIT"/>
    <property type="match status" value="1"/>
</dbReference>
<organism evidence="5 6">
    <name type="scientific">Cohnella nanjingensis</name>
    <dbReference type="NCBI Taxonomy" id="1387779"/>
    <lineage>
        <taxon>Bacteria</taxon>
        <taxon>Bacillati</taxon>
        <taxon>Bacillota</taxon>
        <taxon>Bacilli</taxon>
        <taxon>Bacillales</taxon>
        <taxon>Paenibacillaceae</taxon>
        <taxon>Cohnella</taxon>
    </lineage>
</organism>
<dbReference type="PROSITE" id="PS00211">
    <property type="entry name" value="ABC_TRANSPORTER_1"/>
    <property type="match status" value="1"/>
</dbReference>
<reference evidence="5 6" key="1">
    <citation type="submission" date="2020-08" db="EMBL/GenBank/DDBJ databases">
        <title>Cohnella phylogeny.</title>
        <authorList>
            <person name="Dunlap C."/>
        </authorList>
    </citation>
    <scope>NUCLEOTIDE SEQUENCE [LARGE SCALE GENOMIC DNA]</scope>
    <source>
        <strain evidence="5 6">DSM 28246</strain>
    </source>
</reference>
<evidence type="ECO:0000313" key="5">
    <source>
        <dbReference type="EMBL" id="MBB6671307.1"/>
    </source>
</evidence>
<dbReference type="InterPro" id="IPR032781">
    <property type="entry name" value="ABC_tran_Xtn"/>
</dbReference>
<dbReference type="InterPro" id="IPR003439">
    <property type="entry name" value="ABC_transporter-like_ATP-bd"/>
</dbReference>
<keyword evidence="1" id="KW-0547">Nucleotide-binding</keyword>
<dbReference type="GO" id="GO:0005524">
    <property type="term" value="F:ATP binding"/>
    <property type="evidence" value="ECO:0007669"/>
    <property type="project" value="UniProtKB-KW"/>
</dbReference>
<accession>A0A7X0RPG9</accession>
<dbReference type="NCBIfam" id="NF000355">
    <property type="entry name" value="ribo_prot_ABC_F"/>
    <property type="match status" value="1"/>
</dbReference>
<comment type="caution">
    <text evidence="5">The sequence shown here is derived from an EMBL/GenBank/DDBJ whole genome shotgun (WGS) entry which is preliminary data.</text>
</comment>
<dbReference type="GO" id="GO:0016887">
    <property type="term" value="F:ATP hydrolysis activity"/>
    <property type="evidence" value="ECO:0007669"/>
    <property type="project" value="InterPro"/>
</dbReference>
<keyword evidence="3" id="KW-0175">Coiled coil</keyword>
<dbReference type="SUPFAM" id="SSF52540">
    <property type="entry name" value="P-loop containing nucleoside triphosphate hydrolases"/>
    <property type="match status" value="2"/>
</dbReference>
<evidence type="ECO:0000313" key="6">
    <source>
        <dbReference type="Proteomes" id="UP000547209"/>
    </source>
</evidence>
<evidence type="ECO:0000256" key="2">
    <source>
        <dbReference type="ARBA" id="ARBA00022840"/>
    </source>
</evidence>
<gene>
    <name evidence="5" type="ORF">H7C19_11520</name>
</gene>
<feature type="domain" description="ABC transporter" evidence="4">
    <location>
        <begin position="265"/>
        <end position="479"/>
    </location>
</feature>
<dbReference type="InterPro" id="IPR017871">
    <property type="entry name" value="ABC_transporter-like_CS"/>
</dbReference>
<dbReference type="PROSITE" id="PS50893">
    <property type="entry name" value="ABC_TRANSPORTER_2"/>
    <property type="match status" value="2"/>
</dbReference>
<dbReference type="Gene3D" id="3.40.50.300">
    <property type="entry name" value="P-loop containing nucleotide triphosphate hydrolases"/>
    <property type="match status" value="3"/>
</dbReference>
<dbReference type="EMBL" id="JACJVP010000020">
    <property type="protein sequence ID" value="MBB6671307.1"/>
    <property type="molecule type" value="Genomic_DNA"/>
</dbReference>
<keyword evidence="6" id="KW-1185">Reference proteome</keyword>
<name>A0A7X0RPG9_9BACL</name>
<dbReference type="InterPro" id="IPR003593">
    <property type="entry name" value="AAA+_ATPase"/>
</dbReference>
<evidence type="ECO:0000256" key="1">
    <source>
        <dbReference type="ARBA" id="ARBA00022741"/>
    </source>
</evidence>
<dbReference type="CDD" id="cd03221">
    <property type="entry name" value="ABCF_EF-3"/>
    <property type="match status" value="2"/>
</dbReference>
<dbReference type="RefSeq" id="WP_185142791.1">
    <property type="nucleotide sequence ID" value="NZ_JACJVP010000020.1"/>
</dbReference>
<evidence type="ECO:0000259" key="4">
    <source>
        <dbReference type="PROSITE" id="PS50893"/>
    </source>
</evidence>
<feature type="coiled-coil region" evidence="3">
    <location>
        <begin position="165"/>
        <end position="192"/>
    </location>
</feature>
<dbReference type="PANTHER" id="PTHR42855:SF2">
    <property type="entry name" value="DRUG RESISTANCE ABC TRANSPORTER,ATP-BINDING PROTEIN"/>
    <property type="match status" value="1"/>
</dbReference>
<dbReference type="AlphaFoldDB" id="A0A7X0RPG9"/>